<protein>
    <submittedName>
        <fullName evidence="1">Uncharacterized protein</fullName>
    </submittedName>
</protein>
<reference evidence="1 2" key="1">
    <citation type="submission" date="2020-08" db="EMBL/GenBank/DDBJ databases">
        <title>Functional genomics of gut bacteria from endangered species of beetles.</title>
        <authorList>
            <person name="Carlos-Shanley C."/>
        </authorList>
    </citation>
    <scope>NUCLEOTIDE SEQUENCE [LARGE SCALE GENOMIC DNA]</scope>
    <source>
        <strain evidence="1 2">S00068</strain>
    </source>
</reference>
<dbReference type="EMBL" id="JACHKS010000001">
    <property type="protein sequence ID" value="MBB6329872.1"/>
    <property type="molecule type" value="Genomic_DNA"/>
</dbReference>
<name>A0ABR6PVY2_9FLAO</name>
<keyword evidence="2" id="KW-1185">Reference proteome</keyword>
<proteinExistence type="predicted"/>
<dbReference type="Proteomes" id="UP000587367">
    <property type="component" value="Unassembled WGS sequence"/>
</dbReference>
<organism evidence="1 2">
    <name type="scientific">Chryseobacterium sediminis</name>
    <dbReference type="NCBI Taxonomy" id="1679494"/>
    <lineage>
        <taxon>Bacteria</taxon>
        <taxon>Pseudomonadati</taxon>
        <taxon>Bacteroidota</taxon>
        <taxon>Flavobacteriia</taxon>
        <taxon>Flavobacteriales</taxon>
        <taxon>Weeksellaceae</taxon>
        <taxon>Chryseobacterium group</taxon>
        <taxon>Chryseobacterium</taxon>
    </lineage>
</organism>
<accession>A0ABR6PVY2</accession>
<evidence type="ECO:0000313" key="2">
    <source>
        <dbReference type="Proteomes" id="UP000587367"/>
    </source>
</evidence>
<gene>
    <name evidence="1" type="ORF">HNP24_000822</name>
</gene>
<sequence>MMRVTRFESLRVREFEGGKDFEKKYGYDEF</sequence>
<comment type="caution">
    <text evidence="1">The sequence shown here is derived from an EMBL/GenBank/DDBJ whole genome shotgun (WGS) entry which is preliminary data.</text>
</comment>
<evidence type="ECO:0000313" key="1">
    <source>
        <dbReference type="EMBL" id="MBB6329872.1"/>
    </source>
</evidence>